<dbReference type="RefSeq" id="WP_048117048.1">
    <property type="nucleotide sequence ID" value="NZ_CP009530.1"/>
</dbReference>
<sequence length="206" mass="24084">MIKVEINIQSRVCQGDIYKNIEYIESIYENDEEEEGVIEISKIIFPYVIVLTQDCDLSQDFSFRDKSESKDEELCTLAQDAKSENKFKSDDDKIMLSVLVAPLYNVENVYLGVHLEKLNKKMQIINKNKTPGNNLRTNSNPRYHYLEFPNDVQLVPSVIDFKHYFSVDVNYLYKVKNTKFVCKVSELYREDISHRFASFLSRIGLP</sequence>
<dbReference type="KEGG" id="mbar:MSBR2_0409"/>
<organism evidence="1 2">
    <name type="scientific">Methanosarcina barkeri 227</name>
    <dbReference type="NCBI Taxonomy" id="1434106"/>
    <lineage>
        <taxon>Archaea</taxon>
        <taxon>Methanobacteriati</taxon>
        <taxon>Methanobacteriota</taxon>
        <taxon>Stenosarchaea group</taxon>
        <taxon>Methanomicrobia</taxon>
        <taxon>Methanosarcinales</taxon>
        <taxon>Methanosarcinaceae</taxon>
        <taxon>Methanosarcina</taxon>
    </lineage>
</organism>
<reference evidence="1 2" key="1">
    <citation type="submission" date="2014-07" db="EMBL/GenBank/DDBJ databases">
        <title>Methanogenic archaea and the global carbon cycle.</title>
        <authorList>
            <person name="Henriksen J.R."/>
            <person name="Luke J."/>
            <person name="Reinhart S."/>
            <person name="Benedict M.N."/>
            <person name="Youngblut N.D."/>
            <person name="Metcalf M.E."/>
            <person name="Whitaker R.J."/>
            <person name="Metcalf W.W."/>
        </authorList>
    </citation>
    <scope>NUCLEOTIDE SEQUENCE [LARGE SCALE GENOMIC DNA]</scope>
    <source>
        <strain evidence="1 2">227</strain>
    </source>
</reference>
<dbReference type="EMBL" id="CP009530">
    <property type="protein sequence ID" value="AKB56925.1"/>
    <property type="molecule type" value="Genomic_DNA"/>
</dbReference>
<dbReference type="GeneID" id="24799344"/>
<evidence type="ECO:0000313" key="1">
    <source>
        <dbReference type="EMBL" id="AKB56925.1"/>
    </source>
</evidence>
<dbReference type="Proteomes" id="UP000033079">
    <property type="component" value="Chromosome"/>
</dbReference>
<evidence type="ECO:0000313" key="2">
    <source>
        <dbReference type="Proteomes" id="UP000033079"/>
    </source>
</evidence>
<accession>A0A0E3R0U7</accession>
<name>A0A0E3R0U7_METBA</name>
<dbReference type="PATRIC" id="fig|1434106.5.peg.490"/>
<gene>
    <name evidence="1" type="ORF">MSBR2_0409</name>
</gene>
<proteinExistence type="predicted"/>
<dbReference type="AlphaFoldDB" id="A0A0E3R0U7"/>
<dbReference type="HOGENOM" id="CLU_1352139_0_0_2"/>
<protein>
    <submittedName>
        <fullName evidence="1">Uncharacterized protein</fullName>
    </submittedName>
</protein>